<evidence type="ECO:0000256" key="2">
    <source>
        <dbReference type="ARBA" id="ARBA00023242"/>
    </source>
</evidence>
<dbReference type="GO" id="GO:0005634">
    <property type="term" value="C:nucleus"/>
    <property type="evidence" value="ECO:0007669"/>
    <property type="project" value="UniProtKB-SubCell"/>
</dbReference>
<organism evidence="5 6">
    <name type="scientific">Cryptococcus deuterogattii (strain R265)</name>
    <name type="common">Cryptococcus gattii VGII (strain R265)</name>
    <dbReference type="NCBI Taxonomy" id="294750"/>
    <lineage>
        <taxon>Eukaryota</taxon>
        <taxon>Fungi</taxon>
        <taxon>Dikarya</taxon>
        <taxon>Basidiomycota</taxon>
        <taxon>Agaricomycotina</taxon>
        <taxon>Tremellomycetes</taxon>
        <taxon>Tremellales</taxon>
        <taxon>Cryptococcaceae</taxon>
        <taxon>Cryptococcus</taxon>
        <taxon>Cryptococcus gattii species complex</taxon>
    </lineage>
</organism>
<feature type="compositionally biased region" description="Polar residues" evidence="3">
    <location>
        <begin position="479"/>
        <end position="497"/>
    </location>
</feature>
<reference evidence="5 6" key="1">
    <citation type="journal article" date="2011" name="MBio">
        <title>Genome variation in Cryptococcus gattii, an emerging pathogen of immunocompetent hosts.</title>
        <authorList>
            <person name="D'Souza C.A."/>
            <person name="Kronstad J.W."/>
            <person name="Taylor G."/>
            <person name="Warren R."/>
            <person name="Yuen M."/>
            <person name="Hu G."/>
            <person name="Jung W.H."/>
            <person name="Sham A."/>
            <person name="Kidd S.E."/>
            <person name="Tangen K."/>
            <person name="Lee N."/>
            <person name="Zeilmaker T."/>
            <person name="Sawkins J."/>
            <person name="McVicker G."/>
            <person name="Shah S."/>
            <person name="Gnerre S."/>
            <person name="Griggs A."/>
            <person name="Zeng Q."/>
            <person name="Bartlett K."/>
            <person name="Li W."/>
            <person name="Wang X."/>
            <person name="Heitman J."/>
            <person name="Stajich J.E."/>
            <person name="Fraser J.A."/>
            <person name="Meyer W."/>
            <person name="Carter D."/>
            <person name="Schein J."/>
            <person name="Krzywinski M."/>
            <person name="Kwon-Chung K.J."/>
            <person name="Varma A."/>
            <person name="Wang J."/>
            <person name="Brunham R."/>
            <person name="Fyfe M."/>
            <person name="Ouellette B.F."/>
            <person name="Siddiqui A."/>
            <person name="Marra M."/>
            <person name="Jones S."/>
            <person name="Holt R."/>
            <person name="Birren B.W."/>
            <person name="Galagan J.E."/>
            <person name="Cuomo C.A."/>
        </authorList>
    </citation>
    <scope>NUCLEOTIDE SEQUENCE [LARGE SCALE GENOMIC DNA]</scope>
    <source>
        <strain evidence="5 6">R265</strain>
    </source>
</reference>
<dbReference type="GeneID" id="88181716"/>
<gene>
    <name evidence="5" type="ORF">CNBG_5576</name>
</gene>
<accession>A0A095ESF4</accession>
<keyword evidence="6" id="KW-1185">Reference proteome</keyword>
<dbReference type="InterPro" id="IPR025151">
    <property type="entry name" value="ELYS_dom"/>
</dbReference>
<evidence type="ECO:0000313" key="5">
    <source>
        <dbReference type="EMBL" id="KGB79738.1"/>
    </source>
</evidence>
<evidence type="ECO:0000313" key="6">
    <source>
        <dbReference type="Proteomes" id="UP000029445"/>
    </source>
</evidence>
<dbReference type="STRING" id="294750.A0A095ESF4"/>
<evidence type="ECO:0000256" key="1">
    <source>
        <dbReference type="ARBA" id="ARBA00004123"/>
    </source>
</evidence>
<dbReference type="AlphaFoldDB" id="A0A095ESF4"/>
<dbReference type="RefSeq" id="XP_062885396.1">
    <property type="nucleotide sequence ID" value="XM_063029441.1"/>
</dbReference>
<dbReference type="Pfam" id="PF13934">
    <property type="entry name" value="ELYS"/>
    <property type="match status" value="1"/>
</dbReference>
<feature type="domain" description="ELYS-like" evidence="4">
    <location>
        <begin position="42"/>
        <end position="299"/>
    </location>
</feature>
<evidence type="ECO:0000259" key="4">
    <source>
        <dbReference type="Pfam" id="PF13934"/>
    </source>
</evidence>
<dbReference type="OMA" id="QMMDELM"/>
<reference evidence="5 6" key="2">
    <citation type="journal article" date="2018" name="Proc. Natl. Acad. Sci.">
        <title>RNAi is a critical determinant of centromere evolution in closely related fungi.</title>
        <authorList>
            <person name="Yadav V."/>
            <person name="Sun S."/>
            <person name="Billmyre R.B."/>
            <person name="Thimmappa B.C."/>
            <person name="Shea T."/>
            <person name="Lintner R."/>
            <person name="Bakkeren G."/>
            <person name="Cuomo C.A."/>
            <person name="Heitman J."/>
            <person name="Sanyal K."/>
        </authorList>
    </citation>
    <scope>NUCLEOTIDE SEQUENCE [LARGE SCALE GENOMIC DNA]</scope>
    <source>
        <strain evidence="5 6">R265</strain>
    </source>
</reference>
<name>A0A095ESF4_CRYD2</name>
<feature type="region of interest" description="Disordered" evidence="3">
    <location>
        <begin position="479"/>
        <end position="767"/>
    </location>
</feature>
<evidence type="ECO:0000256" key="3">
    <source>
        <dbReference type="SAM" id="MobiDB-lite"/>
    </source>
</evidence>
<dbReference type="KEGG" id="cdeu:CNBG_5576"/>
<dbReference type="Proteomes" id="UP000029445">
    <property type="component" value="Chromosome 3"/>
</dbReference>
<feature type="compositionally biased region" description="Basic and acidic residues" evidence="3">
    <location>
        <begin position="668"/>
        <end position="677"/>
    </location>
</feature>
<dbReference type="VEuPathDB" id="FungiDB:CNBG_5576"/>
<dbReference type="EMBL" id="CP025761">
    <property type="protein sequence ID" value="KGB79738.1"/>
    <property type="molecule type" value="Genomic_DNA"/>
</dbReference>
<dbReference type="HOGENOM" id="CLU_364844_0_0_1"/>
<keyword evidence="2" id="KW-0539">Nucleus</keyword>
<dbReference type="OrthoDB" id="20729at2759"/>
<sequence length="767" mass="84505">MAIADQFAIPITILRHFDLSSSPWGSEGETFTRRREQSPNGKLFFDRLLEIAGIDGPSLYPPKSPADVRRLLHSIQSTELDRLKKDCYFYYLLMDYDDQPQAGERSGHAEGMDVDDEDSILVVKTVESTKAADKFARKRCMPRNWKIFIDGYWALDHGLWEIAVDKLSDPSISEVNFVSEIIQRLSTSASPPRLACSLLHSFLLSTQPNFPNSSPEGDVALTATASATSLFTALNCIRRESSPEQRKRMREVVWTWMLGAPRTPCGFGNHIVQAKALKELVHAPLLPEEETHLTEFLSHPPRSVSSPALSQLHELVTLRLIHQGQYNQVLQLDKKLAGNGAGSLKDRQRRREMVRKSISILPEAHKRVLLADVEESLRRGEKEINGFSEDTDMAGSWLQVNGVEDPTPTSASAMVQGSLPVTEPVSVVAPVAIAPTPIRSVPSSSDLVHLAHAPSATLSSQRPERMQSPFGGPPRFANSVTVSSPSPRQNQAFTGSPFSFPRKTAAAKAHATPEKPRLKMVVNDDQEAEETLKKEPVREKSKSVIDGMGGLKRSTRQVSMSMEPDELPVDENYPIEPIEEDSAWSPSHAVLEEPKSTRKGGRRTRDKTSPAPVSPSKRSTRARKSVLPPLTTDDEPLARRTRGASAHPEPSATPARHGRMTRSVSRALLEDSDHESVDVDLSLPRSKRNGTAVPGSVRKKRRGSVAASEITDDGLATAIETPRVRRSNRKAAPSPTPSVPGSETGKVRRKKENAAPTPRMATRSRRV</sequence>
<comment type="subcellular location">
    <subcellularLocation>
        <location evidence="1">Nucleus</location>
    </subcellularLocation>
</comment>
<proteinExistence type="predicted"/>
<protein>
    <recommendedName>
        <fullName evidence="4">ELYS-like domain-containing protein</fullName>
    </recommendedName>
</protein>
<feature type="compositionally biased region" description="Basic and acidic residues" evidence="3">
    <location>
        <begin position="530"/>
        <end position="543"/>
    </location>
</feature>